<evidence type="ECO:0000313" key="2">
    <source>
        <dbReference type="EMBL" id="KKT63742.1"/>
    </source>
</evidence>
<dbReference type="PANTHER" id="PTHR22572">
    <property type="entry name" value="SUGAR-1-PHOSPHATE GUANYL TRANSFERASE"/>
    <property type="match status" value="1"/>
</dbReference>
<dbReference type="Pfam" id="PF00483">
    <property type="entry name" value="NTP_transferase"/>
    <property type="match status" value="1"/>
</dbReference>
<gene>
    <name evidence="2" type="ORF">UW55_C0001G0035</name>
</gene>
<dbReference type="CDD" id="cd04181">
    <property type="entry name" value="NTP_transferase"/>
    <property type="match status" value="1"/>
</dbReference>
<proteinExistence type="predicted"/>
<keyword evidence="2" id="KW-0808">Transferase</keyword>
<dbReference type="InterPro" id="IPR029044">
    <property type="entry name" value="Nucleotide-diphossugar_trans"/>
</dbReference>
<dbReference type="SUPFAM" id="SSF53448">
    <property type="entry name" value="Nucleotide-diphospho-sugar transferases"/>
    <property type="match status" value="1"/>
</dbReference>
<reference evidence="2 3" key="1">
    <citation type="journal article" date="2015" name="Nature">
        <title>rRNA introns, odd ribosomes, and small enigmatic genomes across a large radiation of phyla.</title>
        <authorList>
            <person name="Brown C.T."/>
            <person name="Hug L.A."/>
            <person name="Thomas B.C."/>
            <person name="Sharon I."/>
            <person name="Castelle C.J."/>
            <person name="Singh A."/>
            <person name="Wilkins M.J."/>
            <person name="Williams K.H."/>
            <person name="Banfield J.F."/>
        </authorList>
    </citation>
    <scope>NUCLEOTIDE SEQUENCE [LARGE SCALE GENOMIC DNA]</scope>
</reference>
<dbReference type="Gene3D" id="3.90.550.10">
    <property type="entry name" value="Spore Coat Polysaccharide Biosynthesis Protein SpsA, Chain A"/>
    <property type="match status" value="1"/>
</dbReference>
<sequence>MLYYCTNMSKVDTAVILAGGKGLRLRPETIDKPKAMVRVAGKPIIEWVILWLKKNGIKNIVLSVDYKKETLASHLGDGRGFGVKIIYNHHKGAKDTGDAFRSVFKNINLPETFIAMNGDQITNLSIKKLVAHHEKYRPIATVAVCPMKSPFGIVHLDENHTIRAFHEKPILYDKLMNTGIYIFERGIHHYLPKHGAIEKTTFKKLVREKQLNAYAHRGFFSTVNDHKDLASTEEILKRAKLNFI</sequence>
<dbReference type="InterPro" id="IPR005835">
    <property type="entry name" value="NTP_transferase_dom"/>
</dbReference>
<name>A0A0G1L549_9BACT</name>
<dbReference type="Proteomes" id="UP000033945">
    <property type="component" value="Unassembled WGS sequence"/>
</dbReference>
<protein>
    <submittedName>
        <fullName evidence="2">Nucleotidyl transferase</fullName>
    </submittedName>
</protein>
<dbReference type="InterPro" id="IPR050486">
    <property type="entry name" value="Mannose-1P_guanyltransferase"/>
</dbReference>
<feature type="domain" description="Nucleotidyl transferase" evidence="1">
    <location>
        <begin position="14"/>
        <end position="212"/>
    </location>
</feature>
<dbReference type="AlphaFoldDB" id="A0A0G1L549"/>
<evidence type="ECO:0000259" key="1">
    <source>
        <dbReference type="Pfam" id="PF00483"/>
    </source>
</evidence>
<evidence type="ECO:0000313" key="3">
    <source>
        <dbReference type="Proteomes" id="UP000033945"/>
    </source>
</evidence>
<dbReference type="GO" id="GO:0016740">
    <property type="term" value="F:transferase activity"/>
    <property type="evidence" value="ECO:0007669"/>
    <property type="project" value="UniProtKB-KW"/>
</dbReference>
<dbReference type="EMBL" id="LCIT01000001">
    <property type="protein sequence ID" value="KKT63742.1"/>
    <property type="molecule type" value="Genomic_DNA"/>
</dbReference>
<comment type="caution">
    <text evidence="2">The sequence shown here is derived from an EMBL/GenBank/DDBJ whole genome shotgun (WGS) entry which is preliminary data.</text>
</comment>
<accession>A0A0G1L549</accession>
<organism evidence="2 3">
    <name type="scientific">Candidatus Giovannonibacteria bacterium GW2011_GWA2_44_26</name>
    <dbReference type="NCBI Taxonomy" id="1618648"/>
    <lineage>
        <taxon>Bacteria</taxon>
        <taxon>Candidatus Giovannoniibacteriota</taxon>
    </lineage>
</organism>